<dbReference type="RefSeq" id="WP_096342275.1">
    <property type="nucleotide sequence ID" value="NZ_NWMW01000001.1"/>
</dbReference>
<gene>
    <name evidence="1" type="ORF">COC42_06000</name>
</gene>
<dbReference type="EMBL" id="NWMW01000001">
    <property type="protein sequence ID" value="PCD03880.1"/>
    <property type="molecule type" value="Genomic_DNA"/>
</dbReference>
<dbReference type="Proteomes" id="UP000218366">
    <property type="component" value="Unassembled WGS sequence"/>
</dbReference>
<dbReference type="AlphaFoldDB" id="A0A2A4B722"/>
<protein>
    <submittedName>
        <fullName evidence="1">Uncharacterized protein</fullName>
    </submittedName>
</protein>
<organism evidence="1 2">
    <name type="scientific">Sphingomonas spermidinifaciens</name>
    <dbReference type="NCBI Taxonomy" id="1141889"/>
    <lineage>
        <taxon>Bacteria</taxon>
        <taxon>Pseudomonadati</taxon>
        <taxon>Pseudomonadota</taxon>
        <taxon>Alphaproteobacteria</taxon>
        <taxon>Sphingomonadales</taxon>
        <taxon>Sphingomonadaceae</taxon>
        <taxon>Sphingomonas</taxon>
    </lineage>
</organism>
<evidence type="ECO:0000313" key="1">
    <source>
        <dbReference type="EMBL" id="PCD03880.1"/>
    </source>
</evidence>
<reference evidence="1 2" key="1">
    <citation type="submission" date="2017-09" db="EMBL/GenBank/DDBJ databases">
        <title>Sphingomonas spermidinifaciens 9NM-10, whole genome shotgun sequence.</title>
        <authorList>
            <person name="Feng G."/>
            <person name="Zhu H."/>
        </authorList>
    </citation>
    <scope>NUCLEOTIDE SEQUENCE [LARGE SCALE GENOMIC DNA]</scope>
    <source>
        <strain evidence="1 2">9NM-10</strain>
    </source>
</reference>
<evidence type="ECO:0000313" key="2">
    <source>
        <dbReference type="Proteomes" id="UP000218366"/>
    </source>
</evidence>
<sequence length="223" mass="24049">MTTAATLVGQIAAILGPAIGTNYSASSAANDAFEGYTFALVVRAARAAGATVTFEDNEGHATTTLTFRTSPGDIFSPKRKYAHAVIELPGCPALEAHIGVKVSGQSKVLHECDVAVIDRHEARICRASRVHPRARKVPIAIECKFYASTLQLGLARGYLGLAEELTKRNRLLVTNTTSETAAKMITYHKAEWEFDLSSPSSAKAADLEAKLKTIFRNYSATHR</sequence>
<keyword evidence="2" id="KW-1185">Reference proteome</keyword>
<proteinExistence type="predicted"/>
<comment type="caution">
    <text evidence="1">The sequence shown here is derived from an EMBL/GenBank/DDBJ whole genome shotgun (WGS) entry which is preliminary data.</text>
</comment>
<dbReference type="OrthoDB" id="7833995at2"/>
<accession>A0A2A4B722</accession>
<name>A0A2A4B722_9SPHN</name>